<dbReference type="Proteomes" id="UP000273982">
    <property type="component" value="Chromosome"/>
</dbReference>
<reference evidence="1 2" key="1">
    <citation type="submission" date="2018-11" db="EMBL/GenBank/DDBJ databases">
        <title>Genome squencing of methanotrophic bacteria isolated from alkaline groundwater in Korea.</title>
        <authorList>
            <person name="Nguyen L.N."/>
        </authorList>
    </citation>
    <scope>NUCLEOTIDE SEQUENCE [LARGE SCALE GENOMIC DNA]</scope>
    <source>
        <strain evidence="1 2">GW6</strain>
    </source>
</reference>
<accession>A0A3G8M985</accession>
<proteinExistence type="predicted"/>
<name>A0A3G8M985_9HYPH</name>
<organism evidence="1 2">
    <name type="scientific">Methylocystis rosea</name>
    <dbReference type="NCBI Taxonomy" id="173366"/>
    <lineage>
        <taxon>Bacteria</taxon>
        <taxon>Pseudomonadati</taxon>
        <taxon>Pseudomonadota</taxon>
        <taxon>Alphaproteobacteria</taxon>
        <taxon>Hyphomicrobiales</taxon>
        <taxon>Methylocystaceae</taxon>
        <taxon>Methylocystis</taxon>
    </lineage>
</organism>
<evidence type="ECO:0000313" key="1">
    <source>
        <dbReference type="EMBL" id="AZG77660.1"/>
    </source>
</evidence>
<protein>
    <submittedName>
        <fullName evidence="1">Uncharacterized protein</fullName>
    </submittedName>
</protein>
<gene>
    <name evidence="1" type="ORF">EHO51_13475</name>
</gene>
<dbReference type="KEGG" id="mros:EHO51_13475"/>
<dbReference type="EMBL" id="CP034086">
    <property type="protein sequence ID" value="AZG77660.1"/>
    <property type="molecule type" value="Genomic_DNA"/>
</dbReference>
<sequence length="291" mass="31671">MSDIGRLKSMQSDPFSEINATFRMLYGANRDEVFASTPVSAITLIGTGEIWRIEHGAVVKSYPPTPWLSQTKSLMHAVIGVQGTWARLVRGKDLESARLAAVRLNKALEDAVSRLSRELPAELVSPAQIVLGQLLQLSVNWAAGQMATPAELPEALEKVQVELEKIITAVGEAVYASIVRGLHGFIDETDPAVWETCLVCVCGVAFGRRDNIEIAAAMSLMGEESVGTRLLYLENAHDLPQAMACLAAALADRDLGEGVFNDPYRMWRDILGDVAARHVGKGFFPTLGRDR</sequence>
<dbReference type="AlphaFoldDB" id="A0A3G8M985"/>
<evidence type="ECO:0000313" key="2">
    <source>
        <dbReference type="Proteomes" id="UP000273982"/>
    </source>
</evidence>